<evidence type="ECO:0000313" key="6">
    <source>
        <dbReference type="Proteomes" id="UP000051248"/>
    </source>
</evidence>
<evidence type="ECO:0000256" key="2">
    <source>
        <dbReference type="ARBA" id="ARBA00023125"/>
    </source>
</evidence>
<dbReference type="SUPFAM" id="SSF47413">
    <property type="entry name" value="lambda repressor-like DNA-binding domains"/>
    <property type="match status" value="1"/>
</dbReference>
<dbReference type="Pfam" id="PF00356">
    <property type="entry name" value="LacI"/>
    <property type="match status" value="1"/>
</dbReference>
<dbReference type="PROSITE" id="PS50932">
    <property type="entry name" value="HTH_LACI_2"/>
    <property type="match status" value="1"/>
</dbReference>
<dbReference type="PANTHER" id="PTHR30146:SF105">
    <property type="entry name" value="CATABOLITE CONTROL PROTEIN B"/>
    <property type="match status" value="1"/>
</dbReference>
<dbReference type="PATRIC" id="fig|1423775.4.peg.1019"/>
<dbReference type="eggNOG" id="COG1609">
    <property type="taxonomic scope" value="Bacteria"/>
</dbReference>
<organism evidence="5 6">
    <name type="scientific">Companilactobacillus nodensis DSM 19682 = JCM 14932 = NBRC 107160</name>
    <dbReference type="NCBI Taxonomy" id="1423775"/>
    <lineage>
        <taxon>Bacteria</taxon>
        <taxon>Bacillati</taxon>
        <taxon>Bacillota</taxon>
        <taxon>Bacilli</taxon>
        <taxon>Lactobacillales</taxon>
        <taxon>Lactobacillaceae</taxon>
        <taxon>Companilactobacillus</taxon>
    </lineage>
</organism>
<proteinExistence type="predicted"/>
<keyword evidence="2" id="KW-0238">DNA-binding</keyword>
<dbReference type="STRING" id="1423775.FD03_GL000991"/>
<evidence type="ECO:0000259" key="4">
    <source>
        <dbReference type="PROSITE" id="PS50932"/>
    </source>
</evidence>
<keyword evidence="1" id="KW-0805">Transcription regulation</keyword>
<dbReference type="InterPro" id="IPR028082">
    <property type="entry name" value="Peripla_BP_I"/>
</dbReference>
<dbReference type="Gene3D" id="1.10.260.40">
    <property type="entry name" value="lambda repressor-like DNA-binding domains"/>
    <property type="match status" value="1"/>
</dbReference>
<accession>A0A0R1KJ11</accession>
<evidence type="ECO:0000313" key="5">
    <source>
        <dbReference type="EMBL" id="KRK80857.1"/>
    </source>
</evidence>
<dbReference type="OrthoDB" id="9798934at2"/>
<dbReference type="GO" id="GO:0000976">
    <property type="term" value="F:transcription cis-regulatory region binding"/>
    <property type="evidence" value="ECO:0007669"/>
    <property type="project" value="TreeGrafter"/>
</dbReference>
<gene>
    <name evidence="5" type="ORF">FD03_GL000991</name>
</gene>
<dbReference type="Gene3D" id="3.40.50.2300">
    <property type="match status" value="2"/>
</dbReference>
<dbReference type="InterPro" id="IPR001761">
    <property type="entry name" value="Peripla_BP/Lac1_sug-bd_dom"/>
</dbReference>
<dbReference type="EMBL" id="AZDZ01000002">
    <property type="protein sequence ID" value="KRK80857.1"/>
    <property type="molecule type" value="Genomic_DNA"/>
</dbReference>
<evidence type="ECO:0000256" key="3">
    <source>
        <dbReference type="ARBA" id="ARBA00023163"/>
    </source>
</evidence>
<dbReference type="InterPro" id="IPR000843">
    <property type="entry name" value="HTH_LacI"/>
</dbReference>
<evidence type="ECO:0000256" key="1">
    <source>
        <dbReference type="ARBA" id="ARBA00023015"/>
    </source>
</evidence>
<dbReference type="SMART" id="SM00354">
    <property type="entry name" value="HTH_LACI"/>
    <property type="match status" value="1"/>
</dbReference>
<dbReference type="RefSeq" id="WP_025023653.1">
    <property type="nucleotide sequence ID" value="NZ_AZDZ01000002.1"/>
</dbReference>
<dbReference type="GO" id="GO:0003700">
    <property type="term" value="F:DNA-binding transcription factor activity"/>
    <property type="evidence" value="ECO:0007669"/>
    <property type="project" value="TreeGrafter"/>
</dbReference>
<dbReference type="AlphaFoldDB" id="A0A0R1KJ11"/>
<dbReference type="SUPFAM" id="SSF53822">
    <property type="entry name" value="Periplasmic binding protein-like I"/>
    <property type="match status" value="1"/>
</dbReference>
<keyword evidence="6" id="KW-1185">Reference proteome</keyword>
<reference evidence="5 6" key="1">
    <citation type="journal article" date="2015" name="Genome Announc.">
        <title>Expanding the biotechnology potential of lactobacilli through comparative genomics of 213 strains and associated genera.</title>
        <authorList>
            <person name="Sun Z."/>
            <person name="Harris H.M."/>
            <person name="McCann A."/>
            <person name="Guo C."/>
            <person name="Argimon S."/>
            <person name="Zhang W."/>
            <person name="Yang X."/>
            <person name="Jeffery I.B."/>
            <person name="Cooney J.C."/>
            <person name="Kagawa T.F."/>
            <person name="Liu W."/>
            <person name="Song Y."/>
            <person name="Salvetti E."/>
            <person name="Wrobel A."/>
            <person name="Rasinkangas P."/>
            <person name="Parkhill J."/>
            <person name="Rea M.C."/>
            <person name="O'Sullivan O."/>
            <person name="Ritari J."/>
            <person name="Douillard F.P."/>
            <person name="Paul Ross R."/>
            <person name="Yang R."/>
            <person name="Briner A.E."/>
            <person name="Felis G.E."/>
            <person name="de Vos W.M."/>
            <person name="Barrangou R."/>
            <person name="Klaenhammer T.R."/>
            <person name="Caufield P.W."/>
            <person name="Cui Y."/>
            <person name="Zhang H."/>
            <person name="O'Toole P.W."/>
        </authorList>
    </citation>
    <scope>NUCLEOTIDE SEQUENCE [LARGE SCALE GENOMIC DNA]</scope>
    <source>
        <strain evidence="5 6">DSM 19682</strain>
    </source>
</reference>
<sequence length="330" mass="37643">MSNIRDVAKISGHSISTVSRVINNQGYVSSKTKQDIEDAMESLNYHRNDMARALSLGKTYRVGIVLPYVNHPYFQKLADSIISAAFAHNYQATLLQSNYNQDQEIYFLDMLKHHAFDGLIFTSRSISFDKIVEYQKFGPITCCENTFDYPISSAFTDRKASFVQALQLLKDSGYTHIGMTISRSENTSQSALLTTKAYKEVFGKEIDDQLLFRESRTMFDGITATAQFLNYDKKLQVVFSNGDEIAAGAIRQLQELHREDVEVIGQENLPISFLMNFSTIDHRLEDIGEEAFNLLFKDEVIKKSIPSNFIRRGKLEDPTDYEDEIDEILN</sequence>
<keyword evidence="3" id="KW-0804">Transcription</keyword>
<dbReference type="InterPro" id="IPR010982">
    <property type="entry name" value="Lambda_DNA-bd_dom_sf"/>
</dbReference>
<feature type="domain" description="HTH lacI-type" evidence="4">
    <location>
        <begin position="2"/>
        <end position="56"/>
    </location>
</feature>
<comment type="caution">
    <text evidence="5">The sequence shown here is derived from an EMBL/GenBank/DDBJ whole genome shotgun (WGS) entry which is preliminary data.</text>
</comment>
<dbReference type="CDD" id="cd01392">
    <property type="entry name" value="HTH_LacI"/>
    <property type="match status" value="1"/>
</dbReference>
<name>A0A0R1KJ11_9LACO</name>
<dbReference type="Pfam" id="PF00532">
    <property type="entry name" value="Peripla_BP_1"/>
    <property type="match status" value="1"/>
</dbReference>
<dbReference type="CDD" id="cd06286">
    <property type="entry name" value="PBP1_CcpB-like"/>
    <property type="match status" value="1"/>
</dbReference>
<protein>
    <submittedName>
        <fullName evidence="5">Catabolite control protein B</fullName>
    </submittedName>
</protein>
<dbReference type="PANTHER" id="PTHR30146">
    <property type="entry name" value="LACI-RELATED TRANSCRIPTIONAL REPRESSOR"/>
    <property type="match status" value="1"/>
</dbReference>
<dbReference type="Proteomes" id="UP000051248">
    <property type="component" value="Unassembled WGS sequence"/>
</dbReference>